<accession>A0ABP3TQC5</accession>
<proteinExistence type="predicted"/>
<name>A0ABP3TQC5_9GAMM</name>
<dbReference type="Proteomes" id="UP001501523">
    <property type="component" value="Unassembled WGS sequence"/>
</dbReference>
<evidence type="ECO:0000313" key="3">
    <source>
        <dbReference type="Proteomes" id="UP001501523"/>
    </source>
</evidence>
<dbReference type="RefSeq" id="WP_379989173.1">
    <property type="nucleotide sequence ID" value="NZ_JBHSMO010000008.1"/>
</dbReference>
<evidence type="ECO:0000256" key="1">
    <source>
        <dbReference type="SAM" id="MobiDB-lite"/>
    </source>
</evidence>
<evidence type="ECO:0000313" key="2">
    <source>
        <dbReference type="EMBL" id="GAA0715278.1"/>
    </source>
</evidence>
<dbReference type="EMBL" id="BAAAEU010000008">
    <property type="protein sequence ID" value="GAA0715278.1"/>
    <property type="molecule type" value="Genomic_DNA"/>
</dbReference>
<keyword evidence="3" id="KW-1185">Reference proteome</keyword>
<feature type="region of interest" description="Disordered" evidence="1">
    <location>
        <begin position="367"/>
        <end position="432"/>
    </location>
</feature>
<gene>
    <name evidence="2" type="ORF">GCM10009105_20620</name>
</gene>
<protein>
    <recommendedName>
        <fullName evidence="4">Helix-turn-helix domain-containing protein</fullName>
    </recommendedName>
</protein>
<organism evidence="2 3">
    <name type="scientific">Dokdonella soli</name>
    <dbReference type="NCBI Taxonomy" id="529810"/>
    <lineage>
        <taxon>Bacteria</taxon>
        <taxon>Pseudomonadati</taxon>
        <taxon>Pseudomonadota</taxon>
        <taxon>Gammaproteobacteria</taxon>
        <taxon>Lysobacterales</taxon>
        <taxon>Rhodanobacteraceae</taxon>
        <taxon>Dokdonella</taxon>
    </lineage>
</organism>
<reference evidence="3" key="1">
    <citation type="journal article" date="2019" name="Int. J. Syst. Evol. Microbiol.">
        <title>The Global Catalogue of Microorganisms (GCM) 10K type strain sequencing project: providing services to taxonomists for standard genome sequencing and annotation.</title>
        <authorList>
            <consortium name="The Broad Institute Genomics Platform"/>
            <consortium name="The Broad Institute Genome Sequencing Center for Infectious Disease"/>
            <person name="Wu L."/>
            <person name="Ma J."/>
        </authorList>
    </citation>
    <scope>NUCLEOTIDE SEQUENCE [LARGE SCALE GENOMIC DNA]</scope>
    <source>
        <strain evidence="3">JCM 15421</strain>
    </source>
</reference>
<comment type="caution">
    <text evidence="2">The sequence shown here is derived from an EMBL/GenBank/DDBJ whole genome shotgun (WGS) entry which is preliminary data.</text>
</comment>
<evidence type="ECO:0008006" key="4">
    <source>
        <dbReference type="Google" id="ProtNLM"/>
    </source>
</evidence>
<sequence>MIDGGRPERQSMTLERIRATSRQWAAIETATRMLAAALGYGSGWRSAYYTAVDEDTGEESEGAVFIAQPTGKPLHNRVVHEERDYKLRRGKKWRVGSAVAVPGAAPNPAVLAALSFATIDTRKVALLAAYATDATELPHAFAIARALGVGDNAVSHAWRRLIRRPPATDEVARMYGVARDEFRRHVRIAEAFLIGQLAATSLQVLRVLGQRPQPLRPPALAAVPIDLSKKQKRAYRRPKPAPAPCVVFGPDSPQALDALEVRHRGGFAPCTLIEADPEHNPAFRCAAKKPQAWKTPLARGVIFDNGCSRGEMLSVEKESGVALTDSERRPRETWRPLANIGQFHVERYGFSIPAPIVPRSPYVNRGASKSRYPDPPGAVSPFSTADHGEPPGVTAIESSPLRLWPGSMSAHAQLTEDSPPERKPEFFCPLDS</sequence>